<dbReference type="AlphaFoldDB" id="A4XZE0"/>
<evidence type="ECO:0000313" key="2">
    <source>
        <dbReference type="EMBL" id="ABP86706.1"/>
    </source>
</evidence>
<dbReference type="OrthoDB" id="7033398at2"/>
<dbReference type="HOGENOM" id="CLU_1748092_0_0_6"/>
<organism evidence="2">
    <name type="scientific">Ectopseudomonas mendocina (strain ymp)</name>
    <name type="common">Pseudomonas mendocina</name>
    <dbReference type="NCBI Taxonomy" id="399739"/>
    <lineage>
        <taxon>Bacteria</taxon>
        <taxon>Pseudomonadati</taxon>
        <taxon>Pseudomonadota</taxon>
        <taxon>Gammaproteobacteria</taxon>
        <taxon>Pseudomonadales</taxon>
        <taxon>Pseudomonadaceae</taxon>
        <taxon>Ectopseudomonas</taxon>
    </lineage>
</organism>
<accession>A4XZE0</accession>
<name>A4XZE0_ECTM1</name>
<proteinExistence type="predicted"/>
<feature type="region of interest" description="Disordered" evidence="1">
    <location>
        <begin position="54"/>
        <end position="89"/>
    </location>
</feature>
<dbReference type="STRING" id="399739.Pmen_3959"/>
<gene>
    <name evidence="2" type="ordered locus">Pmen_3959</name>
</gene>
<feature type="compositionally biased region" description="Basic and acidic residues" evidence="1">
    <location>
        <begin position="7"/>
        <end position="19"/>
    </location>
</feature>
<sequence>MATLAEQRADIARRMRESRQGTSEAARRAGGQAMIERRTGRAEVDDINALVTQPRQRKPLPDLAPRGSVAPQVGRGEYQAAGGGGGGGGVASPLTVQTINYAADPQLVETIDGSGLFRVRTIASMVMVDAEGREIVVQGFGSAVSVEGA</sequence>
<reference evidence="2" key="1">
    <citation type="submission" date="2007-04" db="EMBL/GenBank/DDBJ databases">
        <title>Complete sequence of Pseudomonas mendocina ymp.</title>
        <authorList>
            <consortium name="US DOE Joint Genome Institute"/>
            <person name="Copeland A."/>
            <person name="Lucas S."/>
            <person name="Lapidus A."/>
            <person name="Barry K."/>
            <person name="Glavina del Rio T."/>
            <person name="Dalin E."/>
            <person name="Tice H."/>
            <person name="Pitluck S."/>
            <person name="Kiss H."/>
            <person name="Brettin T."/>
            <person name="Detter J.C."/>
            <person name="Bruce D."/>
            <person name="Han C."/>
            <person name="Schmutz J."/>
            <person name="Larimer F."/>
            <person name="Land M."/>
            <person name="Hauser L."/>
            <person name="Kyrpides N."/>
            <person name="Mikhailova N."/>
            <person name="Hersman L."/>
            <person name="Dubois J."/>
            <person name="Maurice P."/>
            <person name="Richardson P."/>
        </authorList>
    </citation>
    <scope>NUCLEOTIDE SEQUENCE [LARGE SCALE GENOMIC DNA]</scope>
    <source>
        <strain evidence="2">Ymp</strain>
    </source>
</reference>
<dbReference type="EMBL" id="CP000680">
    <property type="protein sequence ID" value="ABP86706.1"/>
    <property type="molecule type" value="Genomic_DNA"/>
</dbReference>
<dbReference type="PATRIC" id="fig|399739.8.peg.4012"/>
<dbReference type="eggNOG" id="ENOG502ZIJA">
    <property type="taxonomic scope" value="Bacteria"/>
</dbReference>
<feature type="region of interest" description="Disordered" evidence="1">
    <location>
        <begin position="1"/>
        <end position="39"/>
    </location>
</feature>
<protein>
    <submittedName>
        <fullName evidence="2">Uncharacterized protein</fullName>
    </submittedName>
</protein>
<dbReference type="KEGG" id="pmy:Pmen_3959"/>
<evidence type="ECO:0000256" key="1">
    <source>
        <dbReference type="SAM" id="MobiDB-lite"/>
    </source>
</evidence>